<gene>
    <name evidence="2" type="ORF">CLV56_2470</name>
</gene>
<evidence type="ECO:0000313" key="3">
    <source>
        <dbReference type="Proteomes" id="UP000230842"/>
    </source>
</evidence>
<dbReference type="OrthoDB" id="8481162at2"/>
<dbReference type="Proteomes" id="UP000230842">
    <property type="component" value="Unassembled WGS sequence"/>
</dbReference>
<evidence type="ECO:0000313" key="2">
    <source>
        <dbReference type="EMBL" id="PJJ58224.1"/>
    </source>
</evidence>
<comment type="caution">
    <text evidence="2">The sequence shown here is derived from an EMBL/GenBank/DDBJ whole genome shotgun (WGS) entry which is preliminary data.</text>
</comment>
<evidence type="ECO:0000256" key="1">
    <source>
        <dbReference type="SAM" id="MobiDB-lite"/>
    </source>
</evidence>
<sequence>MTENNSDIAAGDYGQDAPAEPSERLRALDRLVGTWSVTGGATGTVRYERALGDFFLIQHVDLEQDGQTVTGFEVIGHLHPFGEPVSEEIASRFYDSQGNTFDYVYELDDDTLTIWAGATGSPAYFRGTFTDGDTVMTGAWVYPGGGGYPSTMTRQ</sequence>
<accession>A0A2M9BJV5</accession>
<protein>
    <recommendedName>
        <fullName evidence="4">DUF1579 domain-containing protein</fullName>
    </recommendedName>
</protein>
<feature type="region of interest" description="Disordered" evidence="1">
    <location>
        <begin position="1"/>
        <end position="20"/>
    </location>
</feature>
<dbReference type="EMBL" id="PGEZ01000001">
    <property type="protein sequence ID" value="PJJ58224.1"/>
    <property type="molecule type" value="Genomic_DNA"/>
</dbReference>
<organism evidence="2 3">
    <name type="scientific">Mumia flava</name>
    <dbReference type="NCBI Taxonomy" id="1348852"/>
    <lineage>
        <taxon>Bacteria</taxon>
        <taxon>Bacillati</taxon>
        <taxon>Actinomycetota</taxon>
        <taxon>Actinomycetes</taxon>
        <taxon>Propionibacteriales</taxon>
        <taxon>Nocardioidaceae</taxon>
        <taxon>Mumia</taxon>
    </lineage>
</organism>
<dbReference type="AlphaFoldDB" id="A0A2M9BJV5"/>
<reference evidence="2 3" key="1">
    <citation type="submission" date="2017-11" db="EMBL/GenBank/DDBJ databases">
        <title>Genomic Encyclopedia of Archaeal and Bacterial Type Strains, Phase II (KMG-II): From Individual Species to Whole Genera.</title>
        <authorList>
            <person name="Goeker M."/>
        </authorList>
    </citation>
    <scope>NUCLEOTIDE SEQUENCE [LARGE SCALE GENOMIC DNA]</scope>
    <source>
        <strain evidence="2 3">DSM 27763</strain>
    </source>
</reference>
<evidence type="ECO:0008006" key="4">
    <source>
        <dbReference type="Google" id="ProtNLM"/>
    </source>
</evidence>
<proteinExistence type="predicted"/>
<dbReference type="RefSeq" id="WP_100414889.1">
    <property type="nucleotide sequence ID" value="NZ_PGEZ01000001.1"/>
</dbReference>
<name>A0A2M9BJV5_9ACTN</name>
<keyword evidence="3" id="KW-1185">Reference proteome</keyword>